<dbReference type="Gene3D" id="1.10.110.10">
    <property type="entry name" value="Plant lipid-transfer and hydrophobic proteins"/>
    <property type="match status" value="1"/>
</dbReference>
<comment type="similarity">
    <text evidence="1">Belongs to the plant LTP family.</text>
</comment>
<dbReference type="InterPro" id="IPR036312">
    <property type="entry name" value="Bifun_inhib/LTP/seed_sf"/>
</dbReference>
<dbReference type="GO" id="GO:0008289">
    <property type="term" value="F:lipid binding"/>
    <property type="evidence" value="ECO:0007669"/>
    <property type="project" value="UniProtKB-KW"/>
</dbReference>
<dbReference type="EMBL" id="MN170810">
    <property type="protein sequence ID" value="QIN53267.1"/>
    <property type="molecule type" value="mRNA"/>
</dbReference>
<accession>A0A6G8MW60</accession>
<dbReference type="SUPFAM" id="SSF47699">
    <property type="entry name" value="Bifunctional inhibitor/lipid-transfer protein/seed storage 2S albumin"/>
    <property type="match status" value="1"/>
</dbReference>
<dbReference type="InterPro" id="IPR000528">
    <property type="entry name" value="Plant_nsLTP"/>
</dbReference>
<feature type="chain" id="PRO_5026042821" description="Non-specific lipid-transfer protein" evidence="2">
    <location>
        <begin position="37"/>
        <end position="129"/>
    </location>
</feature>
<dbReference type="SMART" id="SM00499">
    <property type="entry name" value="AAI"/>
    <property type="match status" value="1"/>
</dbReference>
<proteinExistence type="evidence at transcript level"/>
<dbReference type="PRINTS" id="PR00382">
    <property type="entry name" value="LIPIDTRNSFER"/>
</dbReference>
<organism evidence="4">
    <name type="scientific">Eleusine coracana subsp. coracana</name>
    <dbReference type="NCBI Taxonomy" id="191504"/>
    <lineage>
        <taxon>Eukaryota</taxon>
        <taxon>Viridiplantae</taxon>
        <taxon>Streptophyta</taxon>
        <taxon>Embryophyta</taxon>
        <taxon>Tracheophyta</taxon>
        <taxon>Spermatophyta</taxon>
        <taxon>Magnoliopsida</taxon>
        <taxon>Liliopsida</taxon>
        <taxon>Poales</taxon>
        <taxon>Poaceae</taxon>
        <taxon>PACMAD clade</taxon>
        <taxon>Chloridoideae</taxon>
        <taxon>Cynodonteae</taxon>
        <taxon>Eleusininae</taxon>
        <taxon>Eleusine</taxon>
    </lineage>
</organism>
<dbReference type="PANTHER" id="PTHR33076">
    <property type="entry name" value="NON-SPECIFIC LIPID-TRANSFER PROTEIN 2-RELATED"/>
    <property type="match status" value="1"/>
</dbReference>
<reference evidence="4" key="1">
    <citation type="submission" date="2019-07" db="EMBL/GenBank/DDBJ databases">
        <authorList>
            <person name="Tiwari A."/>
            <person name="Gaur V.S."/>
            <person name="Sood S."/>
            <person name="Taj G."/>
            <person name="Pandey D."/>
            <person name="Jain P.A."/>
            <person name="Ramteke P.W."/>
            <person name="Kumar A."/>
        </authorList>
    </citation>
    <scope>NUCLEOTIDE SEQUENCE</scope>
</reference>
<sequence>MKKGGGGGRGGAAPAAVMVALAAVVVLAVAARLADGAVTCADVDSNLKPCIGYLTGKEAAPPGECCAGVKRLRTLPASTAERRQACECVKQAATRYQGLNADAVRDLPNKCGSPLPFPISLDFDCSTIP</sequence>
<evidence type="ECO:0000256" key="1">
    <source>
        <dbReference type="RuleBase" id="RU000628"/>
    </source>
</evidence>
<dbReference type="CDD" id="cd01960">
    <property type="entry name" value="nsLTP1"/>
    <property type="match status" value="1"/>
</dbReference>
<dbReference type="Pfam" id="PF00234">
    <property type="entry name" value="Tryp_alpha_amyl"/>
    <property type="match status" value="1"/>
</dbReference>
<dbReference type="AlphaFoldDB" id="A0A6G8MW60"/>
<feature type="domain" description="Bifunctional inhibitor/plant lipid transfer protein/seed storage helical" evidence="3">
    <location>
        <begin position="40"/>
        <end position="125"/>
    </location>
</feature>
<keyword evidence="1" id="KW-0813">Transport</keyword>
<name>A0A6G8MW60_ELECO</name>
<evidence type="ECO:0000259" key="3">
    <source>
        <dbReference type="SMART" id="SM00499"/>
    </source>
</evidence>
<keyword evidence="1" id="KW-0446">Lipid-binding</keyword>
<evidence type="ECO:0000256" key="2">
    <source>
        <dbReference type="SAM" id="SignalP"/>
    </source>
</evidence>
<dbReference type="GO" id="GO:0006869">
    <property type="term" value="P:lipid transport"/>
    <property type="evidence" value="ECO:0007669"/>
    <property type="project" value="InterPro"/>
</dbReference>
<dbReference type="InterPro" id="IPR016140">
    <property type="entry name" value="Bifunc_inhib/LTP/seed_store"/>
</dbReference>
<protein>
    <recommendedName>
        <fullName evidence="1">Non-specific lipid-transfer protein</fullName>
    </recommendedName>
</protein>
<keyword evidence="2" id="KW-0732">Signal</keyword>
<feature type="signal peptide" evidence="2">
    <location>
        <begin position="1"/>
        <end position="36"/>
    </location>
</feature>
<comment type="function">
    <text evidence="1">Plant non-specific lipid-transfer proteins transfer phospholipids as well as galactolipids across membranes. May play a role in wax or cutin deposition in the cell walls of expanding epidermal cells and certain secretory tissues.</text>
</comment>
<evidence type="ECO:0000313" key="4">
    <source>
        <dbReference type="EMBL" id="QIN53267.1"/>
    </source>
</evidence>